<dbReference type="InterPro" id="IPR002220">
    <property type="entry name" value="DapA-like"/>
</dbReference>
<dbReference type="EMBL" id="JAUUCC010000010">
    <property type="protein sequence ID" value="MEE2049974.1"/>
    <property type="molecule type" value="Genomic_DNA"/>
</dbReference>
<evidence type="ECO:0000256" key="1">
    <source>
        <dbReference type="ARBA" id="ARBA00007592"/>
    </source>
</evidence>
<dbReference type="EC" id="4.3.3.7" evidence="4"/>
<accession>A0ABU7KL11</accession>
<dbReference type="PANTHER" id="PTHR12128">
    <property type="entry name" value="DIHYDRODIPICOLINATE SYNTHASE"/>
    <property type="match status" value="1"/>
</dbReference>
<dbReference type="Proteomes" id="UP001348641">
    <property type="component" value="Unassembled WGS sequence"/>
</dbReference>
<dbReference type="InterPro" id="IPR013785">
    <property type="entry name" value="Aldolase_TIM"/>
</dbReference>
<dbReference type="Gene3D" id="3.20.20.70">
    <property type="entry name" value="Aldolase class I"/>
    <property type="match status" value="1"/>
</dbReference>
<name>A0ABU7KL11_9ACTN</name>
<dbReference type="GO" id="GO:0008747">
    <property type="term" value="F:N-acetylneuraminate lyase activity"/>
    <property type="evidence" value="ECO:0007669"/>
    <property type="project" value="UniProtKB-EC"/>
</dbReference>
<proteinExistence type="inferred from homology"/>
<comment type="similarity">
    <text evidence="1 3">Belongs to the DapA family.</text>
</comment>
<sequence>MFTGLSAFPLTPLDDDRFDERAYAGLIARLVRAGVDSIGALGSTGSYAYLDREERRRVARAAVRSAGDTPVIVGIGALRTSHVRALAQDAQEAGAAGVLLAPMSYQALTDDDVFGLYEEVTAELSVPLVVYDNPGTTHFVFSNELYARIAALPKVAAIKIPPVPPTPAAAREHVAAVREAVPDHVTIGVSGDGAAATGLNAGCRAWFSVLGGTVPDTVSPLVKAALNGDSAAAVAESERLRPLWEMFAAYGSLRVTAAIAEHLELVPPHCLPRPLLGLAAAQRERVARLVEELRLA</sequence>
<reference evidence="4 5" key="1">
    <citation type="submission" date="2023-07" db="EMBL/GenBank/DDBJ databases">
        <authorList>
            <person name="Girao M."/>
            <person name="Carvalho M.F."/>
        </authorList>
    </citation>
    <scope>NUCLEOTIDE SEQUENCE [LARGE SCALE GENOMIC DNA]</scope>
    <source>
        <strain evidence="4 5">66/93</strain>
    </source>
</reference>
<dbReference type="GO" id="GO:0047448">
    <property type="term" value="F:5-dehydro-4-deoxyglucarate dehydratase activity"/>
    <property type="evidence" value="ECO:0007669"/>
    <property type="project" value="UniProtKB-EC"/>
</dbReference>
<gene>
    <name evidence="4" type="ORF">Q8A49_05630</name>
</gene>
<dbReference type="GO" id="GO:0008840">
    <property type="term" value="F:4-hydroxy-tetrahydrodipicolinate synthase activity"/>
    <property type="evidence" value="ECO:0007669"/>
    <property type="project" value="UniProtKB-EC"/>
</dbReference>
<dbReference type="SUPFAM" id="SSF51569">
    <property type="entry name" value="Aldolase"/>
    <property type="match status" value="1"/>
</dbReference>
<dbReference type="CDD" id="cd00408">
    <property type="entry name" value="DHDPS-like"/>
    <property type="match status" value="1"/>
</dbReference>
<evidence type="ECO:0000313" key="5">
    <source>
        <dbReference type="Proteomes" id="UP001348641"/>
    </source>
</evidence>
<dbReference type="Pfam" id="PF00701">
    <property type="entry name" value="DHDPS"/>
    <property type="match status" value="1"/>
</dbReference>
<keyword evidence="2 3" id="KW-0456">Lyase</keyword>
<dbReference type="PIRSF" id="PIRSF001365">
    <property type="entry name" value="DHDPS"/>
    <property type="match status" value="1"/>
</dbReference>
<protein>
    <submittedName>
        <fullName evidence="4">Dihydrodipicolinate synthase family protein</fullName>
        <ecNumber evidence="4">4.1.3.3</ecNumber>
        <ecNumber evidence="4">4.2.1.41</ecNumber>
        <ecNumber evidence="4">4.3.3.7</ecNumber>
    </submittedName>
</protein>
<organism evidence="4 5">
    <name type="scientific">Nocardiopsis tropica</name>
    <dbReference type="NCBI Taxonomy" id="109330"/>
    <lineage>
        <taxon>Bacteria</taxon>
        <taxon>Bacillati</taxon>
        <taxon>Actinomycetota</taxon>
        <taxon>Actinomycetes</taxon>
        <taxon>Streptosporangiales</taxon>
        <taxon>Nocardiopsidaceae</taxon>
        <taxon>Nocardiopsis</taxon>
    </lineage>
</organism>
<dbReference type="PANTHER" id="PTHR12128:SF66">
    <property type="entry name" value="4-HYDROXY-2-OXOGLUTARATE ALDOLASE, MITOCHONDRIAL"/>
    <property type="match status" value="1"/>
</dbReference>
<dbReference type="PRINTS" id="PR00146">
    <property type="entry name" value="DHPICSNTHASE"/>
</dbReference>
<dbReference type="SMART" id="SM01130">
    <property type="entry name" value="DHDPS"/>
    <property type="match status" value="1"/>
</dbReference>
<evidence type="ECO:0000256" key="3">
    <source>
        <dbReference type="PIRNR" id="PIRNR001365"/>
    </source>
</evidence>
<evidence type="ECO:0000313" key="4">
    <source>
        <dbReference type="EMBL" id="MEE2049974.1"/>
    </source>
</evidence>
<dbReference type="RefSeq" id="WP_330157220.1">
    <property type="nucleotide sequence ID" value="NZ_BAAAJA010000018.1"/>
</dbReference>
<evidence type="ECO:0000256" key="2">
    <source>
        <dbReference type="ARBA" id="ARBA00023239"/>
    </source>
</evidence>
<comment type="caution">
    <text evidence="4">The sequence shown here is derived from an EMBL/GenBank/DDBJ whole genome shotgun (WGS) entry which is preliminary data.</text>
</comment>
<dbReference type="EC" id="4.2.1.41" evidence="4"/>
<dbReference type="EC" id="4.1.3.3" evidence="4"/>